<keyword evidence="3" id="KW-0808">Transferase</keyword>
<dbReference type="InterPro" id="IPR020568">
    <property type="entry name" value="Ribosomal_Su5_D2-typ_SF"/>
</dbReference>
<dbReference type="SUPFAM" id="SSF55060">
    <property type="entry name" value="GHMP Kinase, C-terminal domain"/>
    <property type="match status" value="1"/>
</dbReference>
<evidence type="ECO:0000256" key="1">
    <source>
        <dbReference type="ARBA" id="ARBA00022490"/>
    </source>
</evidence>
<sequence>MKNASGESFAKIILIGEHAVVYGQPAIALPVKSIRLTATLTADSDQRIQSSFYAGSLHGAANTNFAGIADLISALLKHFHASKQGFLLTIDSALPPERGMGSSAACATAVVRAFYAAFDAPLSRAQLLEWTATSEHAIHGNPSGLDAATTSADRPQWFVKGQAPVPIQFPKNGTLVIADTGIAGQTKIAVASVADHLATDPAQTDASIEAIGMATVFAAKALAEDDLLALGEQMDQAQTQLKALGVSNEALDRLIQSAKQNGALGAKLTGSGQGGCMIALATDPTHAAHIRRALRDAGATATWQYDFGEERTN</sequence>
<dbReference type="InterPro" id="IPR013750">
    <property type="entry name" value="GHMP_kinase_C_dom"/>
</dbReference>
<keyword evidence="5 12" id="KW-0418">Kinase</keyword>
<dbReference type="InterPro" id="IPR006204">
    <property type="entry name" value="GHMP_kinase_N_dom"/>
</dbReference>
<evidence type="ECO:0000256" key="5">
    <source>
        <dbReference type="ARBA" id="ARBA00022777"/>
    </source>
</evidence>
<evidence type="ECO:0000259" key="11">
    <source>
        <dbReference type="Pfam" id="PF08544"/>
    </source>
</evidence>
<name>A0A0R1QM52_9LACO</name>
<feature type="domain" description="GHMP kinase N-terminal" evidence="10">
    <location>
        <begin position="72"/>
        <end position="149"/>
    </location>
</feature>
<evidence type="ECO:0000256" key="7">
    <source>
        <dbReference type="ARBA" id="ARBA00022842"/>
    </source>
</evidence>
<dbReference type="NCBIfam" id="TIGR00549">
    <property type="entry name" value="mevalon_kin"/>
    <property type="match status" value="1"/>
</dbReference>
<keyword evidence="8" id="KW-0443">Lipid metabolism</keyword>
<organism evidence="12 13">
    <name type="scientific">Lacticaseibacillus manihotivorans DSM 13343 = JCM 12514</name>
    <dbReference type="NCBI Taxonomy" id="1423769"/>
    <lineage>
        <taxon>Bacteria</taxon>
        <taxon>Bacillati</taxon>
        <taxon>Bacillota</taxon>
        <taxon>Bacilli</taxon>
        <taxon>Lactobacillales</taxon>
        <taxon>Lactobacillaceae</taxon>
        <taxon>Lacticaseibacillus</taxon>
    </lineage>
</organism>
<evidence type="ECO:0000313" key="12">
    <source>
        <dbReference type="EMBL" id="KRL42163.1"/>
    </source>
</evidence>
<dbReference type="InterPro" id="IPR006205">
    <property type="entry name" value="Mev_gal_kin"/>
</dbReference>
<proteinExistence type="predicted"/>
<dbReference type="EMBL" id="AZEU01000234">
    <property type="protein sequence ID" value="KRL42163.1"/>
    <property type="molecule type" value="Genomic_DNA"/>
</dbReference>
<dbReference type="Gene3D" id="3.30.230.10">
    <property type="match status" value="1"/>
</dbReference>
<evidence type="ECO:0000256" key="9">
    <source>
        <dbReference type="ARBA" id="ARBA00029438"/>
    </source>
</evidence>
<dbReference type="PANTHER" id="PTHR43290">
    <property type="entry name" value="MEVALONATE KINASE"/>
    <property type="match status" value="1"/>
</dbReference>
<dbReference type="SUPFAM" id="SSF54211">
    <property type="entry name" value="Ribosomal protein S5 domain 2-like"/>
    <property type="match status" value="1"/>
</dbReference>
<dbReference type="GO" id="GO:0019287">
    <property type="term" value="P:isopentenyl diphosphate biosynthetic process, mevalonate pathway"/>
    <property type="evidence" value="ECO:0007669"/>
    <property type="project" value="UniProtKB-UniPathway"/>
</dbReference>
<keyword evidence="4" id="KW-0547">Nucleotide-binding</keyword>
<evidence type="ECO:0000313" key="13">
    <source>
        <dbReference type="Proteomes" id="UP000051790"/>
    </source>
</evidence>
<keyword evidence="6" id="KW-0067">ATP-binding</keyword>
<dbReference type="AlphaFoldDB" id="A0A0R1QM52"/>
<keyword evidence="2" id="KW-0444">Lipid biosynthesis</keyword>
<protein>
    <submittedName>
        <fullName evidence="12">Mevalonate kinase</fullName>
    </submittedName>
</protein>
<gene>
    <name evidence="12" type="ORF">FD01_GL002013</name>
</gene>
<keyword evidence="7" id="KW-0460">Magnesium</keyword>
<dbReference type="GO" id="GO:0005829">
    <property type="term" value="C:cytosol"/>
    <property type="evidence" value="ECO:0007669"/>
    <property type="project" value="TreeGrafter"/>
</dbReference>
<keyword evidence="1" id="KW-0963">Cytoplasm</keyword>
<evidence type="ECO:0000256" key="8">
    <source>
        <dbReference type="ARBA" id="ARBA00023098"/>
    </source>
</evidence>
<evidence type="ECO:0000256" key="3">
    <source>
        <dbReference type="ARBA" id="ARBA00022679"/>
    </source>
</evidence>
<dbReference type="InterPro" id="IPR014721">
    <property type="entry name" value="Ribsml_uS5_D2-typ_fold_subgr"/>
</dbReference>
<comment type="caution">
    <text evidence="12">The sequence shown here is derived from an EMBL/GenBank/DDBJ whole genome shotgun (WGS) entry which is preliminary data.</text>
</comment>
<dbReference type="Pfam" id="PF00288">
    <property type="entry name" value="GHMP_kinases_N"/>
    <property type="match status" value="1"/>
</dbReference>
<dbReference type="PRINTS" id="PR00959">
    <property type="entry name" value="MEVGALKINASE"/>
</dbReference>
<dbReference type="GO" id="GO:0005524">
    <property type="term" value="F:ATP binding"/>
    <property type="evidence" value="ECO:0007669"/>
    <property type="project" value="UniProtKB-KW"/>
</dbReference>
<evidence type="ECO:0000256" key="2">
    <source>
        <dbReference type="ARBA" id="ARBA00022516"/>
    </source>
</evidence>
<dbReference type="GO" id="GO:0004496">
    <property type="term" value="F:mevalonate kinase activity"/>
    <property type="evidence" value="ECO:0007669"/>
    <property type="project" value="InterPro"/>
</dbReference>
<dbReference type="RefSeq" id="WP_056964573.1">
    <property type="nucleotide sequence ID" value="NZ_AZEU01000234.1"/>
</dbReference>
<dbReference type="Proteomes" id="UP000051790">
    <property type="component" value="Unassembled WGS sequence"/>
</dbReference>
<feature type="domain" description="GHMP kinase C-terminal" evidence="11">
    <location>
        <begin position="218"/>
        <end position="298"/>
    </location>
</feature>
<dbReference type="InterPro" id="IPR036554">
    <property type="entry name" value="GHMP_kinase_C_sf"/>
</dbReference>
<dbReference type="PANTHER" id="PTHR43290:SF2">
    <property type="entry name" value="MEVALONATE KINASE"/>
    <property type="match status" value="1"/>
</dbReference>
<dbReference type="UniPathway" id="UPA00057">
    <property type="reaction ID" value="UER00098"/>
</dbReference>
<comment type="pathway">
    <text evidence="9">Isoprenoid biosynthesis; isopentenyl diphosphate biosynthesis via mevalonate pathway; isopentenyl diphosphate from (R)-mevalonate: step 1/3.</text>
</comment>
<reference evidence="12 13" key="1">
    <citation type="journal article" date="2015" name="Genome Announc.">
        <title>Expanding the biotechnology potential of lactobacilli through comparative genomics of 213 strains and associated genera.</title>
        <authorList>
            <person name="Sun Z."/>
            <person name="Harris H.M."/>
            <person name="McCann A."/>
            <person name="Guo C."/>
            <person name="Argimon S."/>
            <person name="Zhang W."/>
            <person name="Yang X."/>
            <person name="Jeffery I.B."/>
            <person name="Cooney J.C."/>
            <person name="Kagawa T.F."/>
            <person name="Liu W."/>
            <person name="Song Y."/>
            <person name="Salvetti E."/>
            <person name="Wrobel A."/>
            <person name="Rasinkangas P."/>
            <person name="Parkhill J."/>
            <person name="Rea M.C."/>
            <person name="O'Sullivan O."/>
            <person name="Ritari J."/>
            <person name="Douillard F.P."/>
            <person name="Paul Ross R."/>
            <person name="Yang R."/>
            <person name="Briner A.E."/>
            <person name="Felis G.E."/>
            <person name="de Vos W.M."/>
            <person name="Barrangou R."/>
            <person name="Klaenhammer T.R."/>
            <person name="Caufield P.W."/>
            <person name="Cui Y."/>
            <person name="Zhang H."/>
            <person name="O'Toole P.W."/>
        </authorList>
    </citation>
    <scope>NUCLEOTIDE SEQUENCE [LARGE SCALE GENOMIC DNA]</scope>
    <source>
        <strain evidence="12 13">DSM 13343</strain>
    </source>
</reference>
<evidence type="ECO:0000259" key="10">
    <source>
        <dbReference type="Pfam" id="PF00288"/>
    </source>
</evidence>
<dbReference type="PATRIC" id="fig|1423769.4.peg.2164"/>
<dbReference type="OrthoDB" id="9764892at2"/>
<dbReference type="Pfam" id="PF08544">
    <property type="entry name" value="GHMP_kinases_C"/>
    <property type="match status" value="1"/>
</dbReference>
<accession>A0A0R1QM52</accession>
<evidence type="ECO:0000256" key="6">
    <source>
        <dbReference type="ARBA" id="ARBA00022840"/>
    </source>
</evidence>
<dbReference type="Gene3D" id="3.30.70.890">
    <property type="entry name" value="GHMP kinase, C-terminal domain"/>
    <property type="match status" value="1"/>
</dbReference>
<keyword evidence="13" id="KW-1185">Reference proteome</keyword>
<evidence type="ECO:0000256" key="4">
    <source>
        <dbReference type="ARBA" id="ARBA00022741"/>
    </source>
</evidence>